<comment type="caution">
    <text evidence="1">The sequence shown here is derived from an EMBL/GenBank/DDBJ whole genome shotgun (WGS) entry which is preliminary data.</text>
</comment>
<name>A0A933NYI7_9HYPH</name>
<dbReference type="Proteomes" id="UP000782610">
    <property type="component" value="Unassembled WGS sequence"/>
</dbReference>
<evidence type="ECO:0000313" key="2">
    <source>
        <dbReference type="Proteomes" id="UP000782610"/>
    </source>
</evidence>
<dbReference type="EMBL" id="JACRAF010000030">
    <property type="protein sequence ID" value="MBI4922325.1"/>
    <property type="molecule type" value="Genomic_DNA"/>
</dbReference>
<gene>
    <name evidence="1" type="ORF">HY834_11290</name>
</gene>
<sequence length="222" mass="24565">MVENLFSASRMKLQRARHFITELEAALEAFKADDPVSGVMLNDQMQITVKPITDWPSAIVGDAIHSMRTALDLMASEMARLKNRSDKDVYFPFSDSAETFDDAIARRRFAKAGDDAVALLKTFEPYRGGNDRLRAIHDLDIQDKHTGIIVTLAQFSVQYEASYDVNNIAAGTVKADLAAMHYRFPDNASFFAGANAIETLKELVDMVEGLLEAFAALVTPRG</sequence>
<organism evidence="1 2">
    <name type="scientific">Devosia nanyangense</name>
    <dbReference type="NCBI Taxonomy" id="1228055"/>
    <lineage>
        <taxon>Bacteria</taxon>
        <taxon>Pseudomonadati</taxon>
        <taxon>Pseudomonadota</taxon>
        <taxon>Alphaproteobacteria</taxon>
        <taxon>Hyphomicrobiales</taxon>
        <taxon>Devosiaceae</taxon>
        <taxon>Devosia</taxon>
    </lineage>
</organism>
<accession>A0A933NYI7</accession>
<dbReference type="AlphaFoldDB" id="A0A933NYI7"/>
<reference evidence="1" key="1">
    <citation type="submission" date="2020-07" db="EMBL/GenBank/DDBJ databases">
        <title>Huge and variable diversity of episymbiotic CPR bacteria and DPANN archaea in groundwater ecosystems.</title>
        <authorList>
            <person name="He C.Y."/>
            <person name="Keren R."/>
            <person name="Whittaker M."/>
            <person name="Farag I.F."/>
            <person name="Doudna J."/>
            <person name="Cate J.H.D."/>
            <person name="Banfield J.F."/>
        </authorList>
    </citation>
    <scope>NUCLEOTIDE SEQUENCE</scope>
    <source>
        <strain evidence="1">NC_groundwater_1586_Pr3_B-0.1um_66_15</strain>
    </source>
</reference>
<protein>
    <submittedName>
        <fullName evidence="1">Uncharacterized protein</fullName>
    </submittedName>
</protein>
<evidence type="ECO:0000313" key="1">
    <source>
        <dbReference type="EMBL" id="MBI4922325.1"/>
    </source>
</evidence>
<proteinExistence type="predicted"/>